<evidence type="ECO:0000256" key="1">
    <source>
        <dbReference type="SAM" id="MobiDB-lite"/>
    </source>
</evidence>
<reference evidence="2" key="1">
    <citation type="submission" date="2023-12" db="EMBL/GenBank/DDBJ databases">
        <title>Genome assembly of Anisodus tanguticus.</title>
        <authorList>
            <person name="Wang Y.-J."/>
        </authorList>
    </citation>
    <scope>NUCLEOTIDE SEQUENCE</scope>
    <source>
        <strain evidence="2">KB-2021</strain>
        <tissue evidence="2">Leaf</tissue>
    </source>
</reference>
<proteinExistence type="predicted"/>
<feature type="region of interest" description="Disordered" evidence="1">
    <location>
        <begin position="1"/>
        <end position="26"/>
    </location>
</feature>
<gene>
    <name evidence="2" type="ORF">RND71_010486</name>
</gene>
<name>A0AAE1SJX0_9SOLA</name>
<evidence type="ECO:0000313" key="3">
    <source>
        <dbReference type="Proteomes" id="UP001291623"/>
    </source>
</evidence>
<evidence type="ECO:0000313" key="2">
    <source>
        <dbReference type="EMBL" id="KAK4371011.1"/>
    </source>
</evidence>
<keyword evidence="3" id="KW-1185">Reference proteome</keyword>
<dbReference type="Proteomes" id="UP001291623">
    <property type="component" value="Unassembled WGS sequence"/>
</dbReference>
<comment type="caution">
    <text evidence="2">The sequence shown here is derived from an EMBL/GenBank/DDBJ whole genome shotgun (WGS) entry which is preliminary data.</text>
</comment>
<protein>
    <submittedName>
        <fullName evidence="2">Uncharacterized protein</fullName>
    </submittedName>
</protein>
<organism evidence="2 3">
    <name type="scientific">Anisodus tanguticus</name>
    <dbReference type="NCBI Taxonomy" id="243964"/>
    <lineage>
        <taxon>Eukaryota</taxon>
        <taxon>Viridiplantae</taxon>
        <taxon>Streptophyta</taxon>
        <taxon>Embryophyta</taxon>
        <taxon>Tracheophyta</taxon>
        <taxon>Spermatophyta</taxon>
        <taxon>Magnoliopsida</taxon>
        <taxon>eudicotyledons</taxon>
        <taxon>Gunneridae</taxon>
        <taxon>Pentapetalae</taxon>
        <taxon>asterids</taxon>
        <taxon>lamiids</taxon>
        <taxon>Solanales</taxon>
        <taxon>Solanaceae</taxon>
        <taxon>Solanoideae</taxon>
        <taxon>Hyoscyameae</taxon>
        <taxon>Anisodus</taxon>
    </lineage>
</organism>
<accession>A0AAE1SJX0</accession>
<sequence length="118" mass="13453">MAMEKKISETSNSLQAAEPRYKGRDEQFAGMRDQLDSLLASGAFPIPHVSVMLISSIDTSQSPSRFCPQIRAREFIDFASSHYLRCLKSAWNHHSWSIIMKMESSKIMEGQHEMAFKI</sequence>
<dbReference type="EMBL" id="JAVYJV010000005">
    <property type="protein sequence ID" value="KAK4371011.1"/>
    <property type="molecule type" value="Genomic_DNA"/>
</dbReference>
<dbReference type="AlphaFoldDB" id="A0AAE1SJX0"/>